<evidence type="ECO:0000256" key="1">
    <source>
        <dbReference type="ARBA" id="ARBA00005578"/>
    </source>
</evidence>
<accession>A0A8H3TVE0</accession>
<organism evidence="3 4">
    <name type="scientific">Naganishia liquefaciens</name>
    <dbReference type="NCBI Taxonomy" id="104408"/>
    <lineage>
        <taxon>Eukaryota</taxon>
        <taxon>Fungi</taxon>
        <taxon>Dikarya</taxon>
        <taxon>Basidiomycota</taxon>
        <taxon>Agaricomycotina</taxon>
        <taxon>Tremellomycetes</taxon>
        <taxon>Filobasidiales</taxon>
        <taxon>Filobasidiaceae</taxon>
        <taxon>Naganishia</taxon>
    </lineage>
</organism>
<sequence>MLSLRSIVARNATAASSILRRPIHSTSTLRNAAASDSDIYSKLNDGERAIYDKLKAEFGSKTLDVVDVSGGCGSFYAIHISSPQFKGLSTIKQHKLVNQCLKEEVKAIHGLQLKTVAEE</sequence>
<dbReference type="PANTHER" id="PTHR46188">
    <property type="entry name" value="BOLA-LIKE PROTEIN 3"/>
    <property type="match status" value="1"/>
</dbReference>
<dbReference type="Pfam" id="PF01722">
    <property type="entry name" value="BolA"/>
    <property type="match status" value="1"/>
</dbReference>
<evidence type="ECO:0000313" key="3">
    <source>
        <dbReference type="EMBL" id="GHJ87405.1"/>
    </source>
</evidence>
<evidence type="ECO:0000313" key="4">
    <source>
        <dbReference type="Proteomes" id="UP000620104"/>
    </source>
</evidence>
<comment type="caution">
    <text evidence="3">The sequence shown here is derived from an EMBL/GenBank/DDBJ whole genome shotgun (WGS) entry which is preliminary data.</text>
</comment>
<dbReference type="EMBL" id="BLZA01000021">
    <property type="protein sequence ID" value="GHJ87405.1"/>
    <property type="molecule type" value="Genomic_DNA"/>
</dbReference>
<proteinExistence type="inferred from homology"/>
<dbReference type="AlphaFoldDB" id="A0A8H3TVE0"/>
<dbReference type="InterPro" id="IPR036065">
    <property type="entry name" value="BolA-like_sf"/>
</dbReference>
<reference evidence="3" key="1">
    <citation type="submission" date="2020-07" db="EMBL/GenBank/DDBJ databases">
        <title>Draft Genome Sequence of a Deep-Sea Yeast, Naganishia (Cryptococcus) liquefaciens strain N6.</title>
        <authorList>
            <person name="Han Y.W."/>
            <person name="Kajitani R."/>
            <person name="Morimoto H."/>
            <person name="Parhat M."/>
            <person name="Tsubouchi H."/>
            <person name="Bakenova O."/>
            <person name="Ogata M."/>
            <person name="Argunhan B."/>
            <person name="Aoki R."/>
            <person name="Kajiwara S."/>
            <person name="Itoh T."/>
            <person name="Iwasaki H."/>
        </authorList>
    </citation>
    <scope>NUCLEOTIDE SEQUENCE</scope>
    <source>
        <strain evidence="3">N6</strain>
    </source>
</reference>
<evidence type="ECO:0000256" key="2">
    <source>
        <dbReference type="RuleBase" id="RU003860"/>
    </source>
</evidence>
<keyword evidence="4" id="KW-1185">Reference proteome</keyword>
<dbReference type="InterPro" id="IPR052275">
    <property type="entry name" value="Mt_Fe-S_assembly_factor"/>
</dbReference>
<gene>
    <name evidence="3" type="ORF">NliqN6_3807</name>
</gene>
<dbReference type="SUPFAM" id="SSF82657">
    <property type="entry name" value="BolA-like"/>
    <property type="match status" value="1"/>
</dbReference>
<name>A0A8H3TVE0_9TREE</name>
<comment type="similarity">
    <text evidence="1 2">Belongs to the BolA/IbaG family.</text>
</comment>
<dbReference type="PANTHER" id="PTHR46188:SF1">
    <property type="entry name" value="BOLA-LIKE PROTEIN 3"/>
    <property type="match status" value="1"/>
</dbReference>
<dbReference type="OrthoDB" id="203381at2759"/>
<protein>
    <recommendedName>
        <fullName evidence="5">BolA family transcriptional regulator</fullName>
    </recommendedName>
</protein>
<dbReference type="GO" id="GO:0005759">
    <property type="term" value="C:mitochondrial matrix"/>
    <property type="evidence" value="ECO:0007669"/>
    <property type="project" value="TreeGrafter"/>
</dbReference>
<dbReference type="Proteomes" id="UP000620104">
    <property type="component" value="Unassembled WGS sequence"/>
</dbReference>
<evidence type="ECO:0008006" key="5">
    <source>
        <dbReference type="Google" id="ProtNLM"/>
    </source>
</evidence>
<dbReference type="Gene3D" id="3.30.300.90">
    <property type="entry name" value="BolA-like"/>
    <property type="match status" value="1"/>
</dbReference>
<dbReference type="InterPro" id="IPR002634">
    <property type="entry name" value="BolA"/>
</dbReference>